<evidence type="ECO:0000313" key="3">
    <source>
        <dbReference type="Proteomes" id="UP000316092"/>
    </source>
</evidence>
<organism evidence="2 3">
    <name type="scientific">Deinococcus detaillensis</name>
    <dbReference type="NCBI Taxonomy" id="2592048"/>
    <lineage>
        <taxon>Bacteria</taxon>
        <taxon>Thermotogati</taxon>
        <taxon>Deinococcota</taxon>
        <taxon>Deinococci</taxon>
        <taxon>Deinococcales</taxon>
        <taxon>Deinococcaceae</taxon>
        <taxon>Deinococcus</taxon>
    </lineage>
</organism>
<keyword evidence="3" id="KW-1185">Reference proteome</keyword>
<dbReference type="EMBL" id="VKDB01000009">
    <property type="protein sequence ID" value="TSA85467.1"/>
    <property type="molecule type" value="Genomic_DNA"/>
</dbReference>
<dbReference type="PANTHER" id="PTHR34071:SF2">
    <property type="entry name" value="FLAVIN-NUCLEOTIDE-BINDING PROTEIN"/>
    <property type="match status" value="1"/>
</dbReference>
<comment type="caution">
    <text evidence="2">The sequence shown here is derived from an EMBL/GenBank/DDBJ whole genome shotgun (WGS) entry which is preliminary data.</text>
</comment>
<dbReference type="SUPFAM" id="SSF50475">
    <property type="entry name" value="FMN-binding split barrel"/>
    <property type="match status" value="1"/>
</dbReference>
<dbReference type="RefSeq" id="WP_143720661.1">
    <property type="nucleotide sequence ID" value="NZ_VKDB01000009.1"/>
</dbReference>
<evidence type="ECO:0000313" key="2">
    <source>
        <dbReference type="EMBL" id="TSA85467.1"/>
    </source>
</evidence>
<dbReference type="Pfam" id="PF12900">
    <property type="entry name" value="Pyridox_ox_2"/>
    <property type="match status" value="1"/>
</dbReference>
<evidence type="ECO:0008006" key="4">
    <source>
        <dbReference type="Google" id="ProtNLM"/>
    </source>
</evidence>
<name>A0A553UZ24_9DEIO</name>
<dbReference type="InterPro" id="IPR012349">
    <property type="entry name" value="Split_barrel_FMN-bd"/>
</dbReference>
<gene>
    <name evidence="2" type="ORF">FNU79_09730</name>
</gene>
<reference evidence="2 3" key="1">
    <citation type="submission" date="2019-07" db="EMBL/GenBank/DDBJ databases">
        <title>Deinococcus detaillus sp. nov., isolated from humus soil in Antarctica.</title>
        <authorList>
            <person name="Zhang K."/>
        </authorList>
    </citation>
    <scope>NUCLEOTIDE SEQUENCE [LARGE SCALE GENOMIC DNA]</scope>
    <source>
        <strain evidence="2 3">H1</strain>
    </source>
</reference>
<dbReference type="InterPro" id="IPR024747">
    <property type="entry name" value="Pyridox_Oxase-rel"/>
</dbReference>
<evidence type="ECO:0000256" key="1">
    <source>
        <dbReference type="SAM" id="MobiDB-lite"/>
    </source>
</evidence>
<sequence>MIGTLNGPQIERLLHSEMIGRIGCHAQGRTYVVPVTYVYEDGVIYGHTREGQKVQMMRENPEVCFEVDHLDGLSNWQSVICQGHFEELAGEDAAHAMQRLLDRLMPVVVNESSHPHGSLAAGSTSGHGAPGTGAVRYGIRVAEMTGRYEKT</sequence>
<dbReference type="Gene3D" id="2.30.110.10">
    <property type="entry name" value="Electron Transport, Fmn-binding Protein, Chain A"/>
    <property type="match status" value="1"/>
</dbReference>
<dbReference type="AlphaFoldDB" id="A0A553UZ24"/>
<protein>
    <recommendedName>
        <fullName evidence="4">Pyridoxamine 5'-phosphate oxidase family protein</fullName>
    </recommendedName>
</protein>
<dbReference type="PANTHER" id="PTHR34071">
    <property type="entry name" value="5-NITROIMIDAZOLE ANTIBIOTICS RESISTANCE PROTEIN, NIMA-FAMILY-RELATED PROTEIN-RELATED"/>
    <property type="match status" value="1"/>
</dbReference>
<accession>A0A553UZ24</accession>
<dbReference type="OrthoDB" id="9794935at2"/>
<dbReference type="Proteomes" id="UP000316092">
    <property type="component" value="Unassembled WGS sequence"/>
</dbReference>
<proteinExistence type="predicted"/>
<feature type="region of interest" description="Disordered" evidence="1">
    <location>
        <begin position="113"/>
        <end position="132"/>
    </location>
</feature>